<dbReference type="RefSeq" id="WP_103913242.1">
    <property type="nucleotide sequence ID" value="NZ_FNUS01000002.1"/>
</dbReference>
<keyword evidence="1" id="KW-0812">Transmembrane</keyword>
<sequence>MITSEQSRKFGEFLNGKNLPLDLKVEILDHISEQMNYKTEVEGKDFGMAFSEVKESWKADLVMKKRFYFWPNITKIHRETAYMSDIEIFKKASLTFGIYCIISTALIFYSKTAASNFIFSVNLIITVVFAILLISNFKILKSTFPTRAKRNISFVQNGGNNLILCTLWIGNFVLYNFNERFEKYYIAIHKIIFDGSINFEAIQAVTIFNIFVFGWIYGFLYFLEYKKSLKILEQKINFKL</sequence>
<evidence type="ECO:0000256" key="1">
    <source>
        <dbReference type="SAM" id="Phobius"/>
    </source>
</evidence>
<keyword evidence="3" id="KW-1185">Reference proteome</keyword>
<evidence type="ECO:0000313" key="3">
    <source>
        <dbReference type="Proteomes" id="UP000236738"/>
    </source>
</evidence>
<proteinExistence type="predicted"/>
<keyword evidence="1" id="KW-1133">Transmembrane helix</keyword>
<dbReference type="AlphaFoldDB" id="A0A1H5WLZ9"/>
<name>A0A1H5WLZ9_9FLAO</name>
<feature type="transmembrane region" description="Helical" evidence="1">
    <location>
        <begin position="201"/>
        <end position="223"/>
    </location>
</feature>
<feature type="transmembrane region" description="Helical" evidence="1">
    <location>
        <begin position="158"/>
        <end position="177"/>
    </location>
</feature>
<organism evidence="2 3">
    <name type="scientific">Halpernia humi</name>
    <dbReference type="NCBI Taxonomy" id="493375"/>
    <lineage>
        <taxon>Bacteria</taxon>
        <taxon>Pseudomonadati</taxon>
        <taxon>Bacteroidota</taxon>
        <taxon>Flavobacteriia</taxon>
        <taxon>Flavobacteriales</taxon>
        <taxon>Weeksellaceae</taxon>
        <taxon>Chryseobacterium group</taxon>
        <taxon>Halpernia</taxon>
    </lineage>
</organism>
<reference evidence="3" key="1">
    <citation type="submission" date="2016-10" db="EMBL/GenBank/DDBJ databases">
        <authorList>
            <person name="Varghese N."/>
            <person name="Submissions S."/>
        </authorList>
    </citation>
    <scope>NUCLEOTIDE SEQUENCE [LARGE SCALE GENOMIC DNA]</scope>
    <source>
        <strain evidence="3">DSM 21580</strain>
    </source>
</reference>
<evidence type="ECO:0000313" key="2">
    <source>
        <dbReference type="EMBL" id="SEG00353.1"/>
    </source>
</evidence>
<dbReference type="Proteomes" id="UP000236738">
    <property type="component" value="Unassembled WGS sequence"/>
</dbReference>
<dbReference type="OrthoDB" id="1246786at2"/>
<feature type="transmembrane region" description="Helical" evidence="1">
    <location>
        <begin position="92"/>
        <end position="110"/>
    </location>
</feature>
<feature type="transmembrane region" description="Helical" evidence="1">
    <location>
        <begin position="116"/>
        <end position="137"/>
    </location>
</feature>
<keyword evidence="1" id="KW-0472">Membrane</keyword>
<accession>A0A1H5WLZ9</accession>
<gene>
    <name evidence="2" type="ORF">SAMN05421847_1254</name>
</gene>
<protein>
    <submittedName>
        <fullName evidence="2">Uncharacterized protein</fullName>
    </submittedName>
</protein>
<dbReference type="EMBL" id="FNUS01000002">
    <property type="protein sequence ID" value="SEG00353.1"/>
    <property type="molecule type" value="Genomic_DNA"/>
</dbReference>